<dbReference type="Proteomes" id="UP000009168">
    <property type="component" value="Unassembled WGS sequence"/>
</dbReference>
<proteinExistence type="predicted"/>
<protein>
    <submittedName>
        <fullName evidence="1">Uncharacterized protein</fullName>
    </submittedName>
</protein>
<accession>Q247R9</accession>
<evidence type="ECO:0000313" key="2">
    <source>
        <dbReference type="Proteomes" id="UP000009168"/>
    </source>
</evidence>
<dbReference type="AlphaFoldDB" id="Q247R9"/>
<gene>
    <name evidence="1" type="ORF">TTHERM_00994280</name>
</gene>
<dbReference type="InParanoid" id="Q247R9"/>
<name>Q247R9_TETTS</name>
<dbReference type="HOGENOM" id="CLU_2338213_0_0_1"/>
<reference evidence="2" key="1">
    <citation type="journal article" date="2006" name="PLoS Biol.">
        <title>Macronuclear genome sequence of the ciliate Tetrahymena thermophila, a model eukaryote.</title>
        <authorList>
            <person name="Eisen J.A."/>
            <person name="Coyne R.S."/>
            <person name="Wu M."/>
            <person name="Wu D."/>
            <person name="Thiagarajan M."/>
            <person name="Wortman J.R."/>
            <person name="Badger J.H."/>
            <person name="Ren Q."/>
            <person name="Amedeo P."/>
            <person name="Jones K.M."/>
            <person name="Tallon L.J."/>
            <person name="Delcher A.L."/>
            <person name="Salzberg S.L."/>
            <person name="Silva J.C."/>
            <person name="Haas B.J."/>
            <person name="Majoros W.H."/>
            <person name="Farzad M."/>
            <person name="Carlton J.M."/>
            <person name="Smith R.K. Jr."/>
            <person name="Garg J."/>
            <person name="Pearlman R.E."/>
            <person name="Karrer K.M."/>
            <person name="Sun L."/>
            <person name="Manning G."/>
            <person name="Elde N.C."/>
            <person name="Turkewitz A.P."/>
            <person name="Asai D.J."/>
            <person name="Wilkes D.E."/>
            <person name="Wang Y."/>
            <person name="Cai H."/>
            <person name="Collins K."/>
            <person name="Stewart B.A."/>
            <person name="Lee S.R."/>
            <person name="Wilamowska K."/>
            <person name="Weinberg Z."/>
            <person name="Ruzzo W.L."/>
            <person name="Wloga D."/>
            <person name="Gaertig J."/>
            <person name="Frankel J."/>
            <person name="Tsao C.-C."/>
            <person name="Gorovsky M.A."/>
            <person name="Keeling P.J."/>
            <person name="Waller R.F."/>
            <person name="Patron N.J."/>
            <person name="Cherry J.M."/>
            <person name="Stover N.A."/>
            <person name="Krieger C.J."/>
            <person name="del Toro C."/>
            <person name="Ryder H.F."/>
            <person name="Williamson S.C."/>
            <person name="Barbeau R.A."/>
            <person name="Hamilton E.P."/>
            <person name="Orias E."/>
        </authorList>
    </citation>
    <scope>NUCLEOTIDE SEQUENCE [LARGE SCALE GENOMIC DNA]</scope>
    <source>
        <strain evidence="2">SB210</strain>
    </source>
</reference>
<evidence type="ECO:0000313" key="1">
    <source>
        <dbReference type="EMBL" id="EAS04031.1"/>
    </source>
</evidence>
<keyword evidence="2" id="KW-1185">Reference proteome</keyword>
<dbReference type="EMBL" id="GG662458">
    <property type="protein sequence ID" value="EAS04031.1"/>
    <property type="molecule type" value="Genomic_DNA"/>
</dbReference>
<organism evidence="1 2">
    <name type="scientific">Tetrahymena thermophila (strain SB210)</name>
    <dbReference type="NCBI Taxonomy" id="312017"/>
    <lineage>
        <taxon>Eukaryota</taxon>
        <taxon>Sar</taxon>
        <taxon>Alveolata</taxon>
        <taxon>Ciliophora</taxon>
        <taxon>Intramacronucleata</taxon>
        <taxon>Oligohymenophorea</taxon>
        <taxon>Hymenostomatida</taxon>
        <taxon>Tetrahymenina</taxon>
        <taxon>Tetrahymenidae</taxon>
        <taxon>Tetrahymena</taxon>
    </lineage>
</organism>
<dbReference type="KEGG" id="tet:TTHERM_00994280"/>
<dbReference type="GeneID" id="7831535"/>
<dbReference type="RefSeq" id="XP_001024276.1">
    <property type="nucleotide sequence ID" value="XM_001024276.1"/>
</dbReference>
<sequence length="98" mass="11310">MKYNNNYSFNALNQRSINNDQYFPAEVQQNTSFILVPWNNSVQENFKHQFSTSAIPAIKPRQQIIATQILPYLPSNPDNQMIHLSQTPVQNISFNIAI</sequence>